<reference evidence="8 9" key="1">
    <citation type="submission" date="2016-07" db="EMBL/GenBank/DDBJ databases">
        <title>Pervasive Adenine N6-methylation of Active Genes in Fungi.</title>
        <authorList>
            <consortium name="DOE Joint Genome Institute"/>
            <person name="Mondo S.J."/>
            <person name="Dannebaum R.O."/>
            <person name="Kuo R.C."/>
            <person name="Labutti K."/>
            <person name="Haridas S."/>
            <person name="Kuo A."/>
            <person name="Salamov A."/>
            <person name="Ahrendt S.R."/>
            <person name="Lipzen A."/>
            <person name="Sullivan W."/>
            <person name="Andreopoulos W.B."/>
            <person name="Clum A."/>
            <person name="Lindquist E."/>
            <person name="Daum C."/>
            <person name="Ramamoorthy G.K."/>
            <person name="Gryganskyi A."/>
            <person name="Culley D."/>
            <person name="Magnuson J.K."/>
            <person name="James T.Y."/>
            <person name="O'Malley M.A."/>
            <person name="Stajich J.E."/>
            <person name="Spatafora J.W."/>
            <person name="Visel A."/>
            <person name="Grigoriev I.V."/>
        </authorList>
    </citation>
    <scope>NUCLEOTIDE SEQUENCE [LARGE SCALE GENOMIC DNA]</scope>
    <source>
        <strain evidence="8 9">NRRL 3301</strain>
    </source>
</reference>
<dbReference type="GO" id="GO:0003677">
    <property type="term" value="F:DNA binding"/>
    <property type="evidence" value="ECO:0007669"/>
    <property type="project" value="UniProtKB-KW"/>
</dbReference>
<dbReference type="GO" id="GO:0003700">
    <property type="term" value="F:DNA-binding transcription factor activity"/>
    <property type="evidence" value="ECO:0007669"/>
    <property type="project" value="TreeGrafter"/>
</dbReference>
<dbReference type="CDD" id="cd00083">
    <property type="entry name" value="bHLH_SF"/>
    <property type="match status" value="1"/>
</dbReference>
<evidence type="ECO:0000256" key="6">
    <source>
        <dbReference type="SAM" id="MobiDB-lite"/>
    </source>
</evidence>
<name>A0A1X2GX97_9FUNG</name>
<keyword evidence="2" id="KW-0238">DNA-binding</keyword>
<feature type="domain" description="BHLH" evidence="7">
    <location>
        <begin position="174"/>
        <end position="226"/>
    </location>
</feature>
<dbReference type="InterPro" id="IPR036638">
    <property type="entry name" value="HLH_DNA-bd_sf"/>
</dbReference>
<gene>
    <name evidence="8" type="ORF">DM01DRAFT_1330814</name>
</gene>
<sequence length="317" mass="34052">MSVQITSPIPQAKKRLSTTSICTLDQEPPCKKMNTTTSENLSSPIVALPSPALHPTSNQSTTSPSLGATPVGLTAPPGGHVTYIPVYPASHGGHFYIASPPLQQSPHQHPMSPTKILPKVVDGSAHYTLYPAYQLPPAMTSPPAATFMGSPTSTTSSPTAAPVSTTTADQREQARKVSHSAIERRRRERINDKIMQLKQLIPTCANQDHLHKMSILQSAIEYITYLKQVLEQIDQADGSASLRHLDAIHGKMQAVKTTKSLLPKEVEPYTSQFNAGVSRPTKSPLATALPTPTVTPTHPSSRSPSPPKAMSVKDLLC</sequence>
<evidence type="ECO:0000256" key="4">
    <source>
        <dbReference type="ARBA" id="ARBA00023163"/>
    </source>
</evidence>
<keyword evidence="4" id="KW-0804">Transcription</keyword>
<evidence type="ECO:0000313" key="9">
    <source>
        <dbReference type="Proteomes" id="UP000242146"/>
    </source>
</evidence>
<dbReference type="InterPro" id="IPR011598">
    <property type="entry name" value="bHLH_dom"/>
</dbReference>
<accession>A0A1X2GX97</accession>
<feature type="compositionally biased region" description="Low complexity" evidence="6">
    <location>
        <begin position="280"/>
        <end position="303"/>
    </location>
</feature>
<feature type="compositionally biased region" description="Basic and acidic residues" evidence="6">
    <location>
        <begin position="169"/>
        <end position="181"/>
    </location>
</feature>
<keyword evidence="3" id="KW-0010">Activator</keyword>
<keyword evidence="1" id="KW-0805">Transcription regulation</keyword>
<dbReference type="STRING" id="101127.A0A1X2GX97"/>
<organism evidence="8 9">
    <name type="scientific">Hesseltinella vesiculosa</name>
    <dbReference type="NCBI Taxonomy" id="101127"/>
    <lineage>
        <taxon>Eukaryota</taxon>
        <taxon>Fungi</taxon>
        <taxon>Fungi incertae sedis</taxon>
        <taxon>Mucoromycota</taxon>
        <taxon>Mucoromycotina</taxon>
        <taxon>Mucoromycetes</taxon>
        <taxon>Mucorales</taxon>
        <taxon>Cunninghamellaceae</taxon>
        <taxon>Hesseltinella</taxon>
    </lineage>
</organism>
<evidence type="ECO:0000313" key="8">
    <source>
        <dbReference type="EMBL" id="ORX62686.1"/>
    </source>
</evidence>
<dbReference type="SMART" id="SM00353">
    <property type="entry name" value="HLH"/>
    <property type="match status" value="1"/>
</dbReference>
<evidence type="ECO:0000256" key="1">
    <source>
        <dbReference type="ARBA" id="ARBA00023015"/>
    </source>
</evidence>
<proteinExistence type="predicted"/>
<dbReference type="EMBL" id="MCGT01000001">
    <property type="protein sequence ID" value="ORX62686.1"/>
    <property type="molecule type" value="Genomic_DNA"/>
</dbReference>
<dbReference type="Pfam" id="PF00010">
    <property type="entry name" value="HLH"/>
    <property type="match status" value="1"/>
</dbReference>
<dbReference type="PROSITE" id="PS50888">
    <property type="entry name" value="BHLH"/>
    <property type="match status" value="1"/>
</dbReference>
<dbReference type="AlphaFoldDB" id="A0A1X2GX97"/>
<feature type="region of interest" description="Disordered" evidence="6">
    <location>
        <begin position="273"/>
        <end position="317"/>
    </location>
</feature>
<dbReference type="Gene3D" id="4.10.280.10">
    <property type="entry name" value="Helix-loop-helix DNA-binding domain"/>
    <property type="match status" value="1"/>
</dbReference>
<feature type="region of interest" description="Disordered" evidence="6">
    <location>
        <begin position="147"/>
        <end position="181"/>
    </location>
</feature>
<dbReference type="SUPFAM" id="SSF47459">
    <property type="entry name" value="HLH, helix-loop-helix DNA-binding domain"/>
    <property type="match status" value="1"/>
</dbReference>
<dbReference type="GO" id="GO:0046983">
    <property type="term" value="F:protein dimerization activity"/>
    <property type="evidence" value="ECO:0007669"/>
    <property type="project" value="InterPro"/>
</dbReference>
<evidence type="ECO:0000256" key="2">
    <source>
        <dbReference type="ARBA" id="ARBA00023125"/>
    </source>
</evidence>
<dbReference type="Proteomes" id="UP000242146">
    <property type="component" value="Unassembled WGS sequence"/>
</dbReference>
<dbReference type="GO" id="GO:0090575">
    <property type="term" value="C:RNA polymerase II transcription regulator complex"/>
    <property type="evidence" value="ECO:0007669"/>
    <property type="project" value="TreeGrafter"/>
</dbReference>
<keyword evidence="5" id="KW-0539">Nucleus</keyword>
<evidence type="ECO:0000256" key="3">
    <source>
        <dbReference type="ARBA" id="ARBA00023159"/>
    </source>
</evidence>
<feature type="compositionally biased region" description="Polar residues" evidence="6">
    <location>
        <begin position="55"/>
        <end position="66"/>
    </location>
</feature>
<evidence type="ECO:0000259" key="7">
    <source>
        <dbReference type="PROSITE" id="PS50888"/>
    </source>
</evidence>
<comment type="caution">
    <text evidence="8">The sequence shown here is derived from an EMBL/GenBank/DDBJ whole genome shotgun (WGS) entry which is preliminary data.</text>
</comment>
<feature type="compositionally biased region" description="Low complexity" evidence="6">
    <location>
        <begin position="150"/>
        <end position="168"/>
    </location>
</feature>
<dbReference type="PANTHER" id="PTHR10328">
    <property type="entry name" value="PROTEIN MAX MYC-ASSOCIATED FACTOR X"/>
    <property type="match status" value="1"/>
</dbReference>
<evidence type="ECO:0000256" key="5">
    <source>
        <dbReference type="ARBA" id="ARBA00023242"/>
    </source>
</evidence>
<dbReference type="PANTHER" id="PTHR10328:SF3">
    <property type="entry name" value="PROTEIN MAX"/>
    <property type="match status" value="1"/>
</dbReference>
<dbReference type="GO" id="GO:0045944">
    <property type="term" value="P:positive regulation of transcription by RNA polymerase II"/>
    <property type="evidence" value="ECO:0007669"/>
    <property type="project" value="TreeGrafter"/>
</dbReference>
<feature type="compositionally biased region" description="Polar residues" evidence="6">
    <location>
        <begin position="33"/>
        <end position="43"/>
    </location>
</feature>
<dbReference type="OrthoDB" id="690068at2759"/>
<feature type="region of interest" description="Disordered" evidence="6">
    <location>
        <begin position="25"/>
        <end position="66"/>
    </location>
</feature>
<keyword evidence="9" id="KW-1185">Reference proteome</keyword>
<protein>
    <submittedName>
        <fullName evidence="8">HLH-domain-containing protein</fullName>
    </submittedName>
</protein>